<dbReference type="InterPro" id="IPR004843">
    <property type="entry name" value="Calcineurin-like_PHP"/>
</dbReference>
<dbReference type="PANTHER" id="PTHR43143">
    <property type="entry name" value="METALLOPHOSPHOESTERASE, CALCINEURIN SUPERFAMILY"/>
    <property type="match status" value="1"/>
</dbReference>
<dbReference type="SUPFAM" id="SSF56300">
    <property type="entry name" value="Metallo-dependent phosphatases"/>
    <property type="match status" value="1"/>
</dbReference>
<accession>H9TUL3</accession>
<sequence length="398" mass="43293">MLRRTLFTLHLTAGLGAALFASGAQQRDVTGVAFIDANKNGVRDAGETGMAHVVVSNQDAVVATDASGAYRLPRGANGLLFVSVPAGYRTVGAFWRAVDTETSAIDFPFSPIPRVTRFTFVHASDLHVSPAVVARTQRFRALADSLNPAFVIITGDLVKDALRVGETEATGYYELFRREAALFKSPLWTVPGNHENFGIERDKSHVSTAHPLYGRKMYHHYRGPDYYSFNFGGVHFVGLNTVDIDGQSYYGHVDSVQLAWLERDLAMVPATMPVVSFDHIPFFSSFEALSGYSDDPPAPTLITVKGKTAFRHTVSNAAAVLAVLRRHRHVLALGGHIHAGEQIVYEVDGVRTRFNQTPAIVGPNEGAAMQFVSGFTLYTVDNGIVDAGRFIPLGIDAK</sequence>
<dbReference type="GO" id="GO:0016787">
    <property type="term" value="F:hydrolase activity"/>
    <property type="evidence" value="ECO:0007669"/>
    <property type="project" value="InterPro"/>
</dbReference>
<dbReference type="InterPro" id="IPR013783">
    <property type="entry name" value="Ig-like_fold"/>
</dbReference>
<protein>
    <submittedName>
        <fullName evidence="3">Putative Ser/Thr protein phosphatase</fullName>
    </submittedName>
</protein>
<name>H9TUL3_9ZZZZ</name>
<dbReference type="Gene3D" id="3.60.21.10">
    <property type="match status" value="1"/>
</dbReference>
<dbReference type="Pfam" id="PF16371">
    <property type="entry name" value="MetallophosN"/>
    <property type="match status" value="1"/>
</dbReference>
<dbReference type="AlphaFoldDB" id="H9TUL3"/>
<feature type="domain" description="Calcineurin-like phosphoesterase" evidence="1">
    <location>
        <begin position="119"/>
        <end position="339"/>
    </location>
</feature>
<evidence type="ECO:0000313" key="3">
    <source>
        <dbReference type="EMBL" id="AFG25773.1"/>
    </source>
</evidence>
<dbReference type="SUPFAM" id="SSF117074">
    <property type="entry name" value="Hypothetical protein PA1324"/>
    <property type="match status" value="1"/>
</dbReference>
<dbReference type="InterPro" id="IPR032285">
    <property type="entry name" value="Metallophos_N"/>
</dbReference>
<dbReference type="InterPro" id="IPR029052">
    <property type="entry name" value="Metallo-depent_PP-like"/>
</dbReference>
<dbReference type="PANTHER" id="PTHR43143:SF6">
    <property type="entry name" value="BLL3016 PROTEIN"/>
    <property type="match status" value="1"/>
</dbReference>
<proteinExistence type="predicted"/>
<dbReference type="EMBL" id="JF799946">
    <property type="protein sequence ID" value="AFG25773.1"/>
    <property type="molecule type" value="Genomic_DNA"/>
</dbReference>
<evidence type="ECO:0000259" key="1">
    <source>
        <dbReference type="Pfam" id="PF00149"/>
    </source>
</evidence>
<reference evidence="3" key="1">
    <citation type="journal article" date="2012" name="Biotechnol. Lett.">
        <title>Identification and characterization of novel cellulolytic and hemicellulolytic genes and enzymes derived from German grassland soil metagenomes.</title>
        <authorList>
            <person name="Nacke H."/>
            <person name="Engelhaupt M."/>
            <person name="Brady S."/>
            <person name="Fischer C."/>
            <person name="Tautzt J."/>
            <person name="Daniel R."/>
        </authorList>
    </citation>
    <scope>NUCLEOTIDE SEQUENCE</scope>
</reference>
<dbReference type="Pfam" id="PF00149">
    <property type="entry name" value="Metallophos"/>
    <property type="match status" value="1"/>
</dbReference>
<dbReference type="Gene3D" id="2.60.40.10">
    <property type="entry name" value="Immunoglobulins"/>
    <property type="match status" value="1"/>
</dbReference>
<dbReference type="InterPro" id="IPR051918">
    <property type="entry name" value="STPP_CPPED1"/>
</dbReference>
<organism evidence="3">
    <name type="scientific">uncultured organism</name>
    <dbReference type="NCBI Taxonomy" id="155900"/>
    <lineage>
        <taxon>unclassified sequences</taxon>
        <taxon>environmental samples</taxon>
    </lineage>
</organism>
<feature type="domain" description="Calcineurin-like phosphoesterase N-terminal" evidence="2">
    <location>
        <begin position="45"/>
        <end position="90"/>
    </location>
</feature>
<evidence type="ECO:0000259" key="2">
    <source>
        <dbReference type="Pfam" id="PF16371"/>
    </source>
</evidence>